<dbReference type="OrthoDB" id="1523552at2"/>
<evidence type="ECO:0000256" key="1">
    <source>
        <dbReference type="SAM" id="Phobius"/>
    </source>
</evidence>
<keyword evidence="1" id="KW-0812">Transmembrane</keyword>
<dbReference type="Pfam" id="PF07386">
    <property type="entry name" value="DUF1499"/>
    <property type="match status" value="1"/>
</dbReference>
<keyword evidence="1" id="KW-0472">Membrane</keyword>
<feature type="transmembrane region" description="Helical" evidence="1">
    <location>
        <begin position="12"/>
        <end position="34"/>
    </location>
</feature>
<gene>
    <name evidence="2" type="ORF">HRUBRA_00042</name>
</gene>
<sequence length="239" mass="25538">MNAGSLPALLRWPGYLAWAFLTLIALAVLTVRAGQWQQGLLLYALACLASLLVLVWYAAAVLLPRNGSRRGAIALRALPALPGALLLVSAMATRDVPPIHDITTDLEDPPRFEAVIEARGPKANSLAIDPEVQAQQAAAYPELATLYSSAPYGETFDRAEAIARALGWELLRSDRNAGFIEAVDTTAIMAFKDDIVIRVRSGENGSSVDLRSASRVGVSDLGANAARLRAFAERFQAGT</sequence>
<dbReference type="eggNOG" id="COG4446">
    <property type="taxonomic scope" value="Bacteria"/>
</dbReference>
<name>A0A095VV65_9GAMM</name>
<reference evidence="2 3" key="1">
    <citation type="journal article" date="2014" name="Genome Announc.">
        <title>Genome Sequence of Gammaproteobacterial Pseudohaliea rubra Type Strain DSM 19751, Isolated from Coastal Seawater of the Mediterranean Sea.</title>
        <authorList>
            <person name="Spring S."/>
            <person name="Fiebig A."/>
            <person name="Riedel T."/>
            <person name="Goker M."/>
            <person name="Klenk H.P."/>
        </authorList>
    </citation>
    <scope>NUCLEOTIDE SEQUENCE [LARGE SCALE GENOMIC DNA]</scope>
    <source>
        <strain evidence="2 3">DSM 19751</strain>
    </source>
</reference>
<organism evidence="2 3">
    <name type="scientific">Pseudohaliea rubra DSM 19751</name>
    <dbReference type="NCBI Taxonomy" id="1265313"/>
    <lineage>
        <taxon>Bacteria</taxon>
        <taxon>Pseudomonadati</taxon>
        <taxon>Pseudomonadota</taxon>
        <taxon>Gammaproteobacteria</taxon>
        <taxon>Cellvibrionales</taxon>
        <taxon>Halieaceae</taxon>
        <taxon>Pseudohaliea</taxon>
    </lineage>
</organism>
<feature type="transmembrane region" description="Helical" evidence="1">
    <location>
        <begin position="40"/>
        <end position="61"/>
    </location>
</feature>
<dbReference type="Proteomes" id="UP000029640">
    <property type="component" value="Unassembled WGS sequence"/>
</dbReference>
<protein>
    <recommendedName>
        <fullName evidence="4">DUF1499 domain-containing protein</fullName>
    </recommendedName>
</protein>
<dbReference type="STRING" id="1265313.HRUBRA_00042"/>
<evidence type="ECO:0000313" key="2">
    <source>
        <dbReference type="EMBL" id="KGE05362.1"/>
    </source>
</evidence>
<dbReference type="RefSeq" id="WP_035516065.1">
    <property type="nucleotide sequence ID" value="NZ_KN234760.1"/>
</dbReference>
<dbReference type="AlphaFoldDB" id="A0A095VV65"/>
<evidence type="ECO:0008006" key="4">
    <source>
        <dbReference type="Google" id="ProtNLM"/>
    </source>
</evidence>
<accession>A0A095VV65</accession>
<evidence type="ECO:0000313" key="3">
    <source>
        <dbReference type="Proteomes" id="UP000029640"/>
    </source>
</evidence>
<dbReference type="EMBL" id="AUVB01000001">
    <property type="protein sequence ID" value="KGE05362.1"/>
    <property type="molecule type" value="Genomic_DNA"/>
</dbReference>
<keyword evidence="3" id="KW-1185">Reference proteome</keyword>
<dbReference type="PATRIC" id="fig|1265313.6.peg.42"/>
<comment type="caution">
    <text evidence="2">The sequence shown here is derived from an EMBL/GenBank/DDBJ whole genome shotgun (WGS) entry which is preliminary data.</text>
</comment>
<proteinExistence type="predicted"/>
<keyword evidence="1" id="KW-1133">Transmembrane helix</keyword>
<dbReference type="HOGENOM" id="CLU_068029_1_0_6"/>
<dbReference type="InterPro" id="IPR010865">
    <property type="entry name" value="DUF1499"/>
</dbReference>